<dbReference type="Gene3D" id="3.50.50.60">
    <property type="entry name" value="FAD/NAD(P)-binding domain"/>
    <property type="match status" value="2"/>
</dbReference>
<gene>
    <name evidence="3" type="ORF">FXB38_06380</name>
</gene>
<dbReference type="GO" id="GO:0016491">
    <property type="term" value="F:oxidoreductase activity"/>
    <property type="evidence" value="ECO:0007669"/>
    <property type="project" value="UniProtKB-KW"/>
</dbReference>
<comment type="caution">
    <text evidence="3">The sequence shown here is derived from an EMBL/GenBank/DDBJ whole genome shotgun (WGS) entry which is preliminary data.</text>
</comment>
<protein>
    <submittedName>
        <fullName evidence="3">FAD-dependent oxidoreductase</fullName>
    </submittedName>
</protein>
<dbReference type="PANTHER" id="PTHR13847">
    <property type="entry name" value="SARCOSINE DEHYDROGENASE-RELATED"/>
    <property type="match status" value="1"/>
</dbReference>
<dbReference type="Pfam" id="PF01266">
    <property type="entry name" value="DAO"/>
    <property type="match status" value="1"/>
</dbReference>
<dbReference type="PANTHER" id="PTHR13847:SF289">
    <property type="entry name" value="GLYCINE OXIDASE"/>
    <property type="match status" value="1"/>
</dbReference>
<sequence length="415" mass="44943">MAELIKTDVAIVGAGIIGLAISFRLAGAGREVVVVDPNEAGSGASYGNAGTLAPYACAPVGNPDVLWNLPNLLLKADSPLTVRLAALPALVPWLSRFVWQSAPARARRNGHALAGLLKDAMPDWRALAEEARLADLLRYEGCLYYYRGKLPQKDSEWGARLRNEFGVRQEWLTSAEVARLEPALPPAAGGVFFPDAAHTVDPAVMTRRLAAAAEAKGATFERARVDRLEPQDSGRIRLICRDRTIEAHTVVLAAGAWSQSLAAPIGENIPLDTERGYHIEFAMDVCPINRPVSPVDLGFYITPMAGRLRVAGTVELSGLSAPLNQKQIAVLERGVRKLFPNLGPVQSQWLGFRPSLPDSLPVIGPSRRYPNLIHAFGHGHLGMTLAGVTSRVVVSLIERRNDVPDLFAFRPDRFG</sequence>
<feature type="domain" description="FAD dependent oxidoreductase" evidence="2">
    <location>
        <begin position="8"/>
        <end position="395"/>
    </location>
</feature>
<dbReference type="GO" id="GO:0005737">
    <property type="term" value="C:cytoplasm"/>
    <property type="evidence" value="ECO:0007669"/>
    <property type="project" value="TreeGrafter"/>
</dbReference>
<evidence type="ECO:0000313" key="3">
    <source>
        <dbReference type="EMBL" id="TYL86873.1"/>
    </source>
</evidence>
<dbReference type="EMBL" id="VSSR01000011">
    <property type="protein sequence ID" value="TYL86873.1"/>
    <property type="molecule type" value="Genomic_DNA"/>
</dbReference>
<reference evidence="3 4" key="1">
    <citation type="submission" date="2019-08" db="EMBL/GenBank/DDBJ databases">
        <title>Bradyrhizobium hipponensis sp. nov., a rhizobium isolated from a Lupinus angustifolius root nodule in Tunisia.</title>
        <authorList>
            <person name="Off K."/>
            <person name="Rejili M."/>
            <person name="Mars M."/>
            <person name="Brachmann A."/>
            <person name="Marin M."/>
        </authorList>
    </citation>
    <scope>NUCLEOTIDE SEQUENCE [LARGE SCALE GENOMIC DNA]</scope>
    <source>
        <strain evidence="3 4">CTAW11</strain>
    </source>
</reference>
<dbReference type="InterPro" id="IPR006076">
    <property type="entry name" value="FAD-dep_OxRdtase"/>
</dbReference>
<evidence type="ECO:0000256" key="1">
    <source>
        <dbReference type="ARBA" id="ARBA00023002"/>
    </source>
</evidence>
<evidence type="ECO:0000259" key="2">
    <source>
        <dbReference type="Pfam" id="PF01266"/>
    </source>
</evidence>
<dbReference type="SUPFAM" id="SSF51905">
    <property type="entry name" value="FAD/NAD(P)-binding domain"/>
    <property type="match status" value="1"/>
</dbReference>
<dbReference type="AlphaFoldDB" id="A0A5S4WY22"/>
<dbReference type="Proteomes" id="UP000324853">
    <property type="component" value="Unassembled WGS sequence"/>
</dbReference>
<name>A0A5S4WY22_9BRAD</name>
<accession>A0A5S4WY22</accession>
<organism evidence="3 4">
    <name type="scientific">Bradyrhizobium cytisi</name>
    <dbReference type="NCBI Taxonomy" id="515489"/>
    <lineage>
        <taxon>Bacteria</taxon>
        <taxon>Pseudomonadati</taxon>
        <taxon>Pseudomonadota</taxon>
        <taxon>Alphaproteobacteria</taxon>
        <taxon>Hyphomicrobiales</taxon>
        <taxon>Nitrobacteraceae</taxon>
        <taxon>Bradyrhizobium</taxon>
    </lineage>
</organism>
<dbReference type="InterPro" id="IPR036188">
    <property type="entry name" value="FAD/NAD-bd_sf"/>
</dbReference>
<dbReference type="RefSeq" id="WP_148749910.1">
    <property type="nucleotide sequence ID" value="NZ_VSSR01000011.1"/>
</dbReference>
<dbReference type="SUPFAM" id="SSF54373">
    <property type="entry name" value="FAD-linked reductases, C-terminal domain"/>
    <property type="match status" value="1"/>
</dbReference>
<evidence type="ECO:0000313" key="4">
    <source>
        <dbReference type="Proteomes" id="UP000324853"/>
    </source>
</evidence>
<dbReference type="Gene3D" id="3.30.9.10">
    <property type="entry name" value="D-Amino Acid Oxidase, subunit A, domain 2"/>
    <property type="match status" value="1"/>
</dbReference>
<keyword evidence="4" id="KW-1185">Reference proteome</keyword>
<proteinExistence type="predicted"/>
<keyword evidence="1" id="KW-0560">Oxidoreductase</keyword>
<dbReference type="OrthoDB" id="9805337at2"/>